<dbReference type="AlphaFoldDB" id="A0AAP2E0X9"/>
<reference evidence="1 2" key="1">
    <citation type="submission" date="2021-05" db="EMBL/GenBank/DDBJ databases">
        <title>A Polyphasic approach of four new species of the genus Ohtaekwangia: Ohtaekwangia histidinii sp. nov., Ohtaekwangia cretensis sp. nov., Ohtaekwangia indiensis sp. nov., Ohtaekwangia reichenbachii sp. nov. from diverse environment.</title>
        <authorList>
            <person name="Octaviana S."/>
        </authorList>
    </citation>
    <scope>NUCLEOTIDE SEQUENCE [LARGE SCALE GENOMIC DNA]</scope>
    <source>
        <strain evidence="1 2">PWU5</strain>
    </source>
</reference>
<dbReference type="Proteomes" id="UP001319080">
    <property type="component" value="Unassembled WGS sequence"/>
</dbReference>
<protein>
    <submittedName>
        <fullName evidence="1">Uncharacterized protein</fullName>
    </submittedName>
</protein>
<comment type="caution">
    <text evidence="1">The sequence shown here is derived from an EMBL/GenBank/DDBJ whole genome shotgun (WGS) entry which is preliminary data.</text>
</comment>
<sequence length="163" mass="18245">MISNLQKAVVDLFYGVNRAKKNYQRLNPSEKVLAADGAKGIKTQGDKAIETGAQWIGAKRAVVMLTDQRIKCGDWNIPLDMIKTANLLKIGSLFGQGQILKIQTNDSQYYQFGMQFNSAWINQDVLPLAMEEAKLKVSTFSWIVRVLAVGYIVYRLLGAFDIL</sequence>
<name>A0AAP2E0X9_9BACT</name>
<proteinExistence type="predicted"/>
<dbReference type="EMBL" id="JAHESE010000018">
    <property type="protein sequence ID" value="MBT1710019.1"/>
    <property type="molecule type" value="Genomic_DNA"/>
</dbReference>
<dbReference type="RefSeq" id="WP_254085596.1">
    <property type="nucleotide sequence ID" value="NZ_JAHESE010000018.1"/>
</dbReference>
<keyword evidence="2" id="KW-1185">Reference proteome</keyword>
<organism evidence="1 2">
    <name type="scientific">Dawidia cretensis</name>
    <dbReference type="NCBI Taxonomy" id="2782350"/>
    <lineage>
        <taxon>Bacteria</taxon>
        <taxon>Pseudomonadati</taxon>
        <taxon>Bacteroidota</taxon>
        <taxon>Cytophagia</taxon>
        <taxon>Cytophagales</taxon>
        <taxon>Chryseotaleaceae</taxon>
        <taxon>Dawidia</taxon>
    </lineage>
</organism>
<evidence type="ECO:0000313" key="1">
    <source>
        <dbReference type="EMBL" id="MBT1710019.1"/>
    </source>
</evidence>
<gene>
    <name evidence="1" type="ORF">KK062_17365</name>
</gene>
<evidence type="ECO:0000313" key="2">
    <source>
        <dbReference type="Proteomes" id="UP001319080"/>
    </source>
</evidence>
<accession>A0AAP2E0X9</accession>